<gene>
    <name evidence="2" type="ORF">HSCHL_1437</name>
</gene>
<feature type="region of interest" description="Disordered" evidence="1">
    <location>
        <begin position="1"/>
        <end position="55"/>
    </location>
</feature>
<dbReference type="AlphaFoldDB" id="A0A2T5GC93"/>
<organism evidence="2 3">
    <name type="scientific">Hydrogenibacillus schlegelii</name>
    <name type="common">Bacillus schlegelii</name>
    <dbReference type="NCBI Taxonomy" id="1484"/>
    <lineage>
        <taxon>Bacteria</taxon>
        <taxon>Bacillati</taxon>
        <taxon>Bacillota</taxon>
        <taxon>Bacilli</taxon>
        <taxon>Bacillales</taxon>
        <taxon>Bacillales Family X. Incertae Sedis</taxon>
        <taxon>Hydrogenibacillus</taxon>
    </lineage>
</organism>
<dbReference type="EMBL" id="PEBV01000010">
    <property type="protein sequence ID" value="PTQ53809.1"/>
    <property type="molecule type" value="Genomic_DNA"/>
</dbReference>
<evidence type="ECO:0000313" key="2">
    <source>
        <dbReference type="EMBL" id="PTQ53809.1"/>
    </source>
</evidence>
<dbReference type="Proteomes" id="UP000244180">
    <property type="component" value="Unassembled WGS sequence"/>
</dbReference>
<sequence length="55" mass="5603">MNDDRAAPGGFTETPGESPGIHAGEAVRGSAPGQAREGAGAARNRKKPGEDAWRS</sequence>
<reference evidence="2 3" key="1">
    <citation type="submission" date="2017-08" db="EMBL/GenBank/DDBJ databases">
        <title>Burning lignite coal seam in the remote Altai Mountains harbors a hydrogen-driven thermophilic microbial community.</title>
        <authorList>
            <person name="Kadnikov V.V."/>
            <person name="Mardanov A.V."/>
            <person name="Ivasenko D."/>
            <person name="Beletsky A.V."/>
            <person name="Karnachuk O.V."/>
            <person name="Ravin N.V."/>
        </authorList>
    </citation>
    <scope>NUCLEOTIDE SEQUENCE [LARGE SCALE GENOMIC DNA]</scope>
    <source>
        <strain evidence="2">AL33</strain>
    </source>
</reference>
<protein>
    <submittedName>
        <fullName evidence="2">Uncharacterized protein</fullName>
    </submittedName>
</protein>
<comment type="caution">
    <text evidence="2">The sequence shown here is derived from an EMBL/GenBank/DDBJ whole genome shotgun (WGS) entry which is preliminary data.</text>
</comment>
<evidence type="ECO:0000313" key="3">
    <source>
        <dbReference type="Proteomes" id="UP000244180"/>
    </source>
</evidence>
<proteinExistence type="predicted"/>
<name>A0A2T5GC93_HYDSH</name>
<accession>A0A2T5GC93</accession>
<evidence type="ECO:0000256" key="1">
    <source>
        <dbReference type="SAM" id="MobiDB-lite"/>
    </source>
</evidence>